<organism evidence="8 9">
    <name type="scientific">Wolfiporia cocos (strain MD-104)</name>
    <name type="common">Brown rot fungus</name>
    <dbReference type="NCBI Taxonomy" id="742152"/>
    <lineage>
        <taxon>Eukaryota</taxon>
        <taxon>Fungi</taxon>
        <taxon>Dikarya</taxon>
        <taxon>Basidiomycota</taxon>
        <taxon>Agaricomycotina</taxon>
        <taxon>Agaricomycetes</taxon>
        <taxon>Polyporales</taxon>
        <taxon>Phaeolaceae</taxon>
        <taxon>Wolfiporia</taxon>
    </lineage>
</organism>
<keyword evidence="4 6" id="KW-0472">Membrane</keyword>
<feature type="transmembrane region" description="Helical" evidence="6">
    <location>
        <begin position="370"/>
        <end position="392"/>
    </location>
</feature>
<gene>
    <name evidence="8" type="ORF">WOLCODRAFT_132403</name>
</gene>
<dbReference type="EMBL" id="KB468124">
    <property type="protein sequence ID" value="PCH42472.1"/>
    <property type="molecule type" value="Genomic_DNA"/>
</dbReference>
<evidence type="ECO:0000256" key="3">
    <source>
        <dbReference type="ARBA" id="ARBA00022989"/>
    </source>
</evidence>
<dbReference type="Pfam" id="PF02535">
    <property type="entry name" value="Zip"/>
    <property type="match status" value="1"/>
</dbReference>
<dbReference type="OrthoDB" id="200954at2759"/>
<dbReference type="GO" id="GO:0006882">
    <property type="term" value="P:intracellular zinc ion homeostasis"/>
    <property type="evidence" value="ECO:0007669"/>
    <property type="project" value="TreeGrafter"/>
</dbReference>
<evidence type="ECO:0000256" key="2">
    <source>
        <dbReference type="ARBA" id="ARBA00022692"/>
    </source>
</evidence>
<feature type="transmembrane region" description="Helical" evidence="6">
    <location>
        <begin position="155"/>
        <end position="171"/>
    </location>
</feature>
<feature type="region of interest" description="Disordered" evidence="5">
    <location>
        <begin position="182"/>
        <end position="246"/>
    </location>
</feature>
<feature type="transmembrane region" description="Helical" evidence="6">
    <location>
        <begin position="114"/>
        <end position="135"/>
    </location>
</feature>
<keyword evidence="2 6" id="KW-0812">Transmembrane</keyword>
<feature type="transmembrane region" description="Helical" evidence="6">
    <location>
        <begin position="82"/>
        <end position="102"/>
    </location>
</feature>
<dbReference type="AlphaFoldDB" id="A0A2H3JJW7"/>
<feature type="compositionally biased region" description="Low complexity" evidence="5">
    <location>
        <begin position="202"/>
        <end position="215"/>
    </location>
</feature>
<dbReference type="GO" id="GO:0016020">
    <property type="term" value="C:membrane"/>
    <property type="evidence" value="ECO:0007669"/>
    <property type="project" value="UniProtKB-SubCell"/>
</dbReference>
<feature type="signal peptide" evidence="7">
    <location>
        <begin position="1"/>
        <end position="25"/>
    </location>
</feature>
<accession>A0A2H3JJW7</accession>
<dbReference type="PANTHER" id="PTHR16950">
    <property type="entry name" value="ZINC TRANSPORTER SLC39A7 HISTIDINE-RICH MEMBRANE PROTEIN KE4"/>
    <property type="match status" value="1"/>
</dbReference>
<keyword evidence="9" id="KW-1185">Reference proteome</keyword>
<sequence>MANALAMICRQRLLLLAAVASVAVGVSIVADTAKMPLEISDVDVQQCAPVQQLSALKHELEAAQSPIMRQVFSWLFPFGPGWNSVLGTFYISSVPNFILAFIPAQINPNTLNTMTAFATGGLLSDVFLHLVPHSFMGEHQDDGVHFVMVEEKRNILIGLGIFVGFASFFIMEKTLRVLGSEDGHAGHSHSHSHAEKPAAEGTSKASSVAVSSTNSELRARSGKAADRTSSPSDEHETEPEPAPKQSSKLSAYLNLFGDFVHNITDGLAMAASFYSSPLIGATTTLACFAHEIPHEIADYSILVRSGFTKRQAMQSQFLTAIGAFVGTFMGIGIRNLSASDSVDSDATNLAAAVRQTAAGLLGTTVQLADLVIPFVAGGFMYIGAVAVLPTLLEESKSGKQALREFGAMAFGVLCMFLVAWNE</sequence>
<dbReference type="Proteomes" id="UP000218811">
    <property type="component" value="Unassembled WGS sequence"/>
</dbReference>
<evidence type="ECO:0000256" key="1">
    <source>
        <dbReference type="ARBA" id="ARBA00004141"/>
    </source>
</evidence>
<feature type="transmembrane region" description="Helical" evidence="6">
    <location>
        <begin position="317"/>
        <end position="336"/>
    </location>
</feature>
<evidence type="ECO:0000256" key="5">
    <source>
        <dbReference type="SAM" id="MobiDB-lite"/>
    </source>
</evidence>
<feature type="chain" id="PRO_5013857298" evidence="7">
    <location>
        <begin position="26"/>
        <end position="422"/>
    </location>
</feature>
<evidence type="ECO:0000256" key="7">
    <source>
        <dbReference type="SAM" id="SignalP"/>
    </source>
</evidence>
<comment type="subcellular location">
    <subcellularLocation>
        <location evidence="1">Membrane</location>
        <topology evidence="1">Multi-pass membrane protein</topology>
    </subcellularLocation>
</comment>
<feature type="transmembrane region" description="Helical" evidence="6">
    <location>
        <begin position="404"/>
        <end position="420"/>
    </location>
</feature>
<evidence type="ECO:0000313" key="8">
    <source>
        <dbReference type="EMBL" id="PCH42472.1"/>
    </source>
</evidence>
<name>A0A2H3JJW7_WOLCO</name>
<feature type="compositionally biased region" description="Basic and acidic residues" evidence="5">
    <location>
        <begin position="217"/>
        <end position="226"/>
    </location>
</feature>
<keyword evidence="3 6" id="KW-1133">Transmembrane helix</keyword>
<evidence type="ECO:0000256" key="6">
    <source>
        <dbReference type="SAM" id="Phobius"/>
    </source>
</evidence>
<proteinExistence type="predicted"/>
<dbReference type="OMA" id="IWLHSIG"/>
<evidence type="ECO:0000256" key="4">
    <source>
        <dbReference type="ARBA" id="ARBA00023136"/>
    </source>
</evidence>
<dbReference type="PANTHER" id="PTHR16950:SF16">
    <property type="entry name" value="ZINC TRANSPORTER ZIP13"/>
    <property type="match status" value="1"/>
</dbReference>
<reference evidence="8 9" key="1">
    <citation type="journal article" date="2012" name="Science">
        <title>The Paleozoic origin of enzymatic lignin decomposition reconstructed from 31 fungal genomes.</title>
        <authorList>
            <person name="Floudas D."/>
            <person name="Binder M."/>
            <person name="Riley R."/>
            <person name="Barry K."/>
            <person name="Blanchette R.A."/>
            <person name="Henrissat B."/>
            <person name="Martinez A.T."/>
            <person name="Otillar R."/>
            <person name="Spatafora J.W."/>
            <person name="Yadav J.S."/>
            <person name="Aerts A."/>
            <person name="Benoit I."/>
            <person name="Boyd A."/>
            <person name="Carlson A."/>
            <person name="Copeland A."/>
            <person name="Coutinho P.M."/>
            <person name="de Vries R.P."/>
            <person name="Ferreira P."/>
            <person name="Findley K."/>
            <person name="Foster B."/>
            <person name="Gaskell J."/>
            <person name="Glotzer D."/>
            <person name="Gorecki P."/>
            <person name="Heitman J."/>
            <person name="Hesse C."/>
            <person name="Hori C."/>
            <person name="Igarashi K."/>
            <person name="Jurgens J.A."/>
            <person name="Kallen N."/>
            <person name="Kersten P."/>
            <person name="Kohler A."/>
            <person name="Kuees U."/>
            <person name="Kumar T.K.A."/>
            <person name="Kuo A."/>
            <person name="LaButti K."/>
            <person name="Larrondo L.F."/>
            <person name="Lindquist E."/>
            <person name="Ling A."/>
            <person name="Lombard V."/>
            <person name="Lucas S."/>
            <person name="Lundell T."/>
            <person name="Martin R."/>
            <person name="McLaughlin D.J."/>
            <person name="Morgenstern I."/>
            <person name="Morin E."/>
            <person name="Murat C."/>
            <person name="Nagy L.G."/>
            <person name="Nolan M."/>
            <person name="Ohm R.A."/>
            <person name="Patyshakuliyeva A."/>
            <person name="Rokas A."/>
            <person name="Ruiz-Duenas F.J."/>
            <person name="Sabat G."/>
            <person name="Salamov A."/>
            <person name="Samejima M."/>
            <person name="Schmutz J."/>
            <person name="Slot J.C."/>
            <person name="St John F."/>
            <person name="Stenlid J."/>
            <person name="Sun H."/>
            <person name="Sun S."/>
            <person name="Syed K."/>
            <person name="Tsang A."/>
            <person name="Wiebenga A."/>
            <person name="Young D."/>
            <person name="Pisabarro A."/>
            <person name="Eastwood D.C."/>
            <person name="Martin F."/>
            <person name="Cullen D."/>
            <person name="Grigoriev I.V."/>
            <person name="Hibbett D.S."/>
        </authorList>
    </citation>
    <scope>NUCLEOTIDE SEQUENCE [LARGE SCALE GENOMIC DNA]</scope>
    <source>
        <strain evidence="8 9">MD-104</strain>
    </source>
</reference>
<dbReference type="GO" id="GO:0005385">
    <property type="term" value="F:zinc ion transmembrane transporter activity"/>
    <property type="evidence" value="ECO:0007669"/>
    <property type="project" value="TreeGrafter"/>
</dbReference>
<dbReference type="STRING" id="742152.A0A2H3JJW7"/>
<evidence type="ECO:0000313" key="9">
    <source>
        <dbReference type="Proteomes" id="UP000218811"/>
    </source>
</evidence>
<protein>
    <submittedName>
        <fullName evidence="8">ZIP-like iron-zinc transporter</fullName>
    </submittedName>
</protein>
<keyword evidence="7" id="KW-0732">Signal</keyword>
<dbReference type="InterPro" id="IPR003689">
    <property type="entry name" value="ZIP"/>
</dbReference>